<evidence type="ECO:0000259" key="8">
    <source>
        <dbReference type="Pfam" id="PF18765"/>
    </source>
</evidence>
<evidence type="ECO:0000256" key="6">
    <source>
        <dbReference type="ARBA" id="ARBA00022840"/>
    </source>
</evidence>
<evidence type="ECO:0000256" key="2">
    <source>
        <dbReference type="ARBA" id="ARBA00022679"/>
    </source>
</evidence>
<comment type="cofactor">
    <cofactor evidence="1">
        <name>Mg(2+)</name>
        <dbReference type="ChEBI" id="CHEBI:18420"/>
    </cofactor>
</comment>
<evidence type="ECO:0000256" key="3">
    <source>
        <dbReference type="ARBA" id="ARBA00022695"/>
    </source>
</evidence>
<keyword evidence="4" id="KW-0479">Metal-binding</keyword>
<dbReference type="GO" id="GO:0016779">
    <property type="term" value="F:nucleotidyltransferase activity"/>
    <property type="evidence" value="ECO:0007669"/>
    <property type="project" value="UniProtKB-KW"/>
</dbReference>
<organism evidence="9 10">
    <name type="scientific">Candidatus Faecalibacterium faecigallinarum</name>
    <dbReference type="NCBI Taxonomy" id="2838577"/>
    <lineage>
        <taxon>Bacteria</taxon>
        <taxon>Bacillati</taxon>
        <taxon>Bacillota</taxon>
        <taxon>Clostridia</taxon>
        <taxon>Eubacteriales</taxon>
        <taxon>Oscillospiraceae</taxon>
        <taxon>Faecalibacterium</taxon>
    </lineage>
</organism>
<dbReference type="Gene3D" id="3.30.460.10">
    <property type="entry name" value="Beta Polymerase, domain 2"/>
    <property type="match status" value="1"/>
</dbReference>
<name>A0A9D2P777_9FIRM</name>
<reference evidence="9" key="1">
    <citation type="journal article" date="2021" name="PeerJ">
        <title>Extensive microbial diversity within the chicken gut microbiome revealed by metagenomics and culture.</title>
        <authorList>
            <person name="Gilroy R."/>
            <person name="Ravi A."/>
            <person name="Getino M."/>
            <person name="Pursley I."/>
            <person name="Horton D.L."/>
            <person name="Alikhan N.F."/>
            <person name="Baker D."/>
            <person name="Gharbi K."/>
            <person name="Hall N."/>
            <person name="Watson M."/>
            <person name="Adriaenssens E.M."/>
            <person name="Foster-Nyarko E."/>
            <person name="Jarju S."/>
            <person name="Secka A."/>
            <person name="Antonio M."/>
            <person name="Oren A."/>
            <person name="Chaudhuri R.R."/>
            <person name="La Ragione R."/>
            <person name="Hildebrand F."/>
            <person name="Pallen M.J."/>
        </authorList>
    </citation>
    <scope>NUCLEOTIDE SEQUENCE</scope>
    <source>
        <strain evidence="9">ChiSjej5B23-2810</strain>
    </source>
</reference>
<dbReference type="Pfam" id="PF18765">
    <property type="entry name" value="Polbeta"/>
    <property type="match status" value="1"/>
</dbReference>
<dbReference type="PANTHER" id="PTHR33571:SF14">
    <property type="entry name" value="PROTEIN ADENYLYLTRANSFERASE MJ0435-RELATED"/>
    <property type="match status" value="1"/>
</dbReference>
<evidence type="ECO:0000256" key="7">
    <source>
        <dbReference type="ARBA" id="ARBA00022842"/>
    </source>
</evidence>
<accession>A0A9D2P777</accession>
<dbReference type="EMBL" id="DWWN01000035">
    <property type="protein sequence ID" value="HJC45452.1"/>
    <property type="molecule type" value="Genomic_DNA"/>
</dbReference>
<dbReference type="SUPFAM" id="SSF81301">
    <property type="entry name" value="Nucleotidyltransferase"/>
    <property type="match status" value="1"/>
</dbReference>
<evidence type="ECO:0000313" key="9">
    <source>
        <dbReference type="EMBL" id="HJC45452.1"/>
    </source>
</evidence>
<dbReference type="Proteomes" id="UP000823906">
    <property type="component" value="Unassembled WGS sequence"/>
</dbReference>
<reference evidence="9" key="2">
    <citation type="submission" date="2021-04" db="EMBL/GenBank/DDBJ databases">
        <authorList>
            <person name="Gilroy R."/>
        </authorList>
    </citation>
    <scope>NUCLEOTIDE SEQUENCE</scope>
    <source>
        <strain evidence="9">ChiSjej5B23-2810</strain>
    </source>
</reference>
<evidence type="ECO:0000256" key="5">
    <source>
        <dbReference type="ARBA" id="ARBA00022741"/>
    </source>
</evidence>
<dbReference type="InterPro" id="IPR043519">
    <property type="entry name" value="NT_sf"/>
</dbReference>
<dbReference type="AlphaFoldDB" id="A0A9D2P777"/>
<feature type="domain" description="Polymerase beta nucleotidyltransferase" evidence="8">
    <location>
        <begin position="12"/>
        <end position="80"/>
    </location>
</feature>
<dbReference type="GO" id="GO:0046872">
    <property type="term" value="F:metal ion binding"/>
    <property type="evidence" value="ECO:0007669"/>
    <property type="project" value="UniProtKB-KW"/>
</dbReference>
<dbReference type="GO" id="GO:0005524">
    <property type="term" value="F:ATP binding"/>
    <property type="evidence" value="ECO:0007669"/>
    <property type="project" value="UniProtKB-KW"/>
</dbReference>
<sequence length="108" mass="12314">MVYTTQELRRRIEPVARKYGLRAVYLFGSYARNEATEDSDVDLIVDTSGTALKSLLTLGALYCDLEEALEKRVDLITVSSLEQPAQMPHEENFRETVWKEKVNLYVAA</sequence>
<dbReference type="CDD" id="cd05403">
    <property type="entry name" value="NT_KNTase_like"/>
    <property type="match status" value="1"/>
</dbReference>
<gene>
    <name evidence="9" type="ORF">H9703_04880</name>
</gene>
<keyword evidence="6" id="KW-0067">ATP-binding</keyword>
<protein>
    <submittedName>
        <fullName evidence="9">Nucleotidyltransferase domain-containing protein</fullName>
    </submittedName>
</protein>
<keyword evidence="2" id="KW-0808">Transferase</keyword>
<keyword evidence="7" id="KW-0460">Magnesium</keyword>
<comment type="caution">
    <text evidence="9">The sequence shown here is derived from an EMBL/GenBank/DDBJ whole genome shotgun (WGS) entry which is preliminary data.</text>
</comment>
<evidence type="ECO:0000256" key="1">
    <source>
        <dbReference type="ARBA" id="ARBA00001946"/>
    </source>
</evidence>
<dbReference type="PANTHER" id="PTHR33571">
    <property type="entry name" value="SSL8005 PROTEIN"/>
    <property type="match status" value="1"/>
</dbReference>
<evidence type="ECO:0000313" key="10">
    <source>
        <dbReference type="Proteomes" id="UP000823906"/>
    </source>
</evidence>
<keyword evidence="3" id="KW-0548">Nucleotidyltransferase</keyword>
<dbReference type="InterPro" id="IPR052038">
    <property type="entry name" value="Type-VII_TA_antitoxin"/>
</dbReference>
<keyword evidence="5" id="KW-0547">Nucleotide-binding</keyword>
<proteinExistence type="predicted"/>
<evidence type="ECO:0000256" key="4">
    <source>
        <dbReference type="ARBA" id="ARBA00022723"/>
    </source>
</evidence>
<dbReference type="InterPro" id="IPR041633">
    <property type="entry name" value="Polbeta"/>
</dbReference>